<dbReference type="GO" id="GO:0010333">
    <property type="term" value="F:terpene synthase activity"/>
    <property type="evidence" value="ECO:0007669"/>
    <property type="project" value="InterPro"/>
</dbReference>
<dbReference type="Pfam" id="PF19086">
    <property type="entry name" value="Terpene_syn_C_2"/>
    <property type="match status" value="2"/>
</dbReference>
<reference evidence="3 4" key="1">
    <citation type="submission" date="2018-05" db="EMBL/GenBank/DDBJ databases">
        <title>Genomic Encyclopedia of Type Strains, Phase IV (KMG-IV): sequencing the most valuable type-strain genomes for metagenomic binning, comparative biology and taxonomic classification.</title>
        <authorList>
            <person name="Goeker M."/>
        </authorList>
    </citation>
    <scope>NUCLEOTIDE SEQUENCE [LARGE SCALE GENOMIC DNA]</scope>
    <source>
        <strain evidence="3 4">DSM 45480</strain>
    </source>
</reference>
<sequence>MQPFQLPEFYTPHPARLNPNLERARVHTRAWAHEMDMIDVPQHGTVVWTDDDLESHDYALLCAYTHPDCDGETLDLITDWYVWVFYFDDHFVELYKRNPDIKGAQAYLDRLPLFMPVNGVITATPANPVEKGLADLWRRTVPSHSLDWRERFASNTKHLLDESMWELHNISAHRLSNPIEYIEMRRKVGGAPWSANLVEHAVGLEVPAQIALSRPIGVLRDTFSDAVHLRNDLFSYEREVLDEGELSNSVLVFEKFLDLPTQDAAEAVNDLLTSRLHQFEHTALTEVPLLLDEHAIDPIGRAAVLGYVKGLQDWQAGGHEWHLRSSRYMNKGLRTQPGTSAADVLGSYARTMPQRLKQFTATPKIVEPYPRPTYDIPFALGMAPHLDQCREEVIAWSEEVGFHGEGIWDEAKNRRFDLALASVCMDPDGTPSELFLSAAWLTWGTYGDDFYPWVFGRLKDLAGLKSQTARLKLCMPLDLVPTIVPVNAVERSLADLWQKTAAPMSPEFRSTFRKAVDAMLDAWAWEVINIQQNRIPDPVDYLEMRRSTFGSELTTSLSRFSHSTTVPPEIWGTRVVQTMERSAMDYTFMVNDTISYLKEIQYEGEVHNMVRVVENFLGVSQPRAFEITFKLMDARLGQFVQAVDVDLPKLFEDLSLDSATRASLTRYADELKDWIVGVTHWHVETSRYHEEEIRTPVNAHLLAGAFNRGPSGLGTSAARLVAVKR</sequence>
<protein>
    <recommendedName>
        <fullName evidence="2">Terpene synthase</fullName>
        <ecNumber evidence="2">4.2.3.-</ecNumber>
    </recommendedName>
</protein>
<dbReference type="Proteomes" id="UP000246005">
    <property type="component" value="Unassembled WGS sequence"/>
</dbReference>
<dbReference type="RefSeq" id="WP_109640094.1">
    <property type="nucleotide sequence ID" value="NZ_QGHB01000011.1"/>
</dbReference>
<dbReference type="SFLD" id="SFLDG01020">
    <property type="entry name" value="Terpene_Cyclase_Like_2"/>
    <property type="match status" value="2"/>
</dbReference>
<evidence type="ECO:0000313" key="3">
    <source>
        <dbReference type="EMBL" id="PWK83355.1"/>
    </source>
</evidence>
<proteinExistence type="inferred from homology"/>
<keyword evidence="1 2" id="KW-0456">Lyase</keyword>
<dbReference type="SUPFAM" id="SSF48576">
    <property type="entry name" value="Terpenoid synthases"/>
    <property type="match status" value="2"/>
</dbReference>
<evidence type="ECO:0000313" key="4">
    <source>
        <dbReference type="Proteomes" id="UP000246005"/>
    </source>
</evidence>
<dbReference type="GO" id="GO:0046872">
    <property type="term" value="F:metal ion binding"/>
    <property type="evidence" value="ECO:0007669"/>
    <property type="project" value="UniProtKB-KW"/>
</dbReference>
<accession>A0A316HRT8</accession>
<dbReference type="InterPro" id="IPR008949">
    <property type="entry name" value="Isoprenoid_synthase_dom_sf"/>
</dbReference>
<dbReference type="InterPro" id="IPR034686">
    <property type="entry name" value="Terpene_cyclase-like_2"/>
</dbReference>
<dbReference type="PANTHER" id="PTHR35201:SF4">
    <property type="entry name" value="BETA-PINACENE SYNTHASE-RELATED"/>
    <property type="match status" value="1"/>
</dbReference>
<dbReference type="PANTHER" id="PTHR35201">
    <property type="entry name" value="TERPENE SYNTHASE"/>
    <property type="match status" value="1"/>
</dbReference>
<dbReference type="Gene3D" id="1.10.600.10">
    <property type="entry name" value="Farnesyl Diphosphate Synthase"/>
    <property type="match status" value="2"/>
</dbReference>
<evidence type="ECO:0000256" key="1">
    <source>
        <dbReference type="ARBA" id="ARBA00023239"/>
    </source>
</evidence>
<gene>
    <name evidence="3" type="ORF">C8D88_111240</name>
</gene>
<comment type="similarity">
    <text evidence="2">Belongs to the terpene synthase family.</text>
</comment>
<name>A0A316HRT8_9PSEU</name>
<keyword evidence="2" id="KW-0479">Metal-binding</keyword>
<comment type="caution">
    <text evidence="3">The sequence shown here is derived from an EMBL/GenBank/DDBJ whole genome shotgun (WGS) entry which is preliminary data.</text>
</comment>
<dbReference type="EC" id="4.2.3.-" evidence="2"/>
<keyword evidence="2" id="KW-0460">Magnesium</keyword>
<dbReference type="EMBL" id="QGHB01000011">
    <property type="protein sequence ID" value="PWK83355.1"/>
    <property type="molecule type" value="Genomic_DNA"/>
</dbReference>
<comment type="cofactor">
    <cofactor evidence="2">
        <name>Mg(2+)</name>
        <dbReference type="ChEBI" id="CHEBI:18420"/>
    </cofactor>
</comment>
<organism evidence="3 4">
    <name type="scientific">Lentzea atacamensis</name>
    <dbReference type="NCBI Taxonomy" id="531938"/>
    <lineage>
        <taxon>Bacteria</taxon>
        <taxon>Bacillati</taxon>
        <taxon>Actinomycetota</taxon>
        <taxon>Actinomycetes</taxon>
        <taxon>Pseudonocardiales</taxon>
        <taxon>Pseudonocardiaceae</taxon>
        <taxon>Lentzea</taxon>
    </lineage>
</organism>
<dbReference type="AlphaFoldDB" id="A0A316HRT8"/>
<evidence type="ECO:0000256" key="2">
    <source>
        <dbReference type="RuleBase" id="RU366034"/>
    </source>
</evidence>
<dbReference type="SFLD" id="SFLDS00005">
    <property type="entry name" value="Isoprenoid_Synthase_Type_I"/>
    <property type="match status" value="2"/>
</dbReference>